<name>Q143L6_PARXL</name>
<dbReference type="STRING" id="266265.Bxe_A3512"/>
<dbReference type="Proteomes" id="UP000001817">
    <property type="component" value="Chromosome 1"/>
</dbReference>
<dbReference type="KEGG" id="bxe:Bxe_A3512"/>
<sequence>MRERIKSSVLGKRKVLTTCLSNPSKADPRIIKSCTSQHALAQLAIPSENIAATSLNSMKKAADRFIEDGGWAKLNSLREAVDSISKPPRTNAARAAEKQKELEEVRKQLLEADRTRLRISMAYTELLRLTRNLVANDPQGREAIFRHQSVWGKNLALTIVTPEKQND</sequence>
<dbReference type="RefSeq" id="WP_011487241.1">
    <property type="nucleotide sequence ID" value="NC_007951.1"/>
</dbReference>
<accession>Q143L6</accession>
<evidence type="ECO:0000313" key="2">
    <source>
        <dbReference type="Proteomes" id="UP000001817"/>
    </source>
</evidence>
<keyword evidence="2" id="KW-1185">Reference proteome</keyword>
<dbReference type="AlphaFoldDB" id="Q143L6"/>
<protein>
    <submittedName>
        <fullName evidence="1">Uncharacterized protein</fullName>
    </submittedName>
</protein>
<dbReference type="KEGG" id="bxb:DR64_1211"/>
<dbReference type="EMBL" id="CP000270">
    <property type="protein sequence ID" value="ABE29473.1"/>
    <property type="molecule type" value="Genomic_DNA"/>
</dbReference>
<evidence type="ECO:0000313" key="1">
    <source>
        <dbReference type="EMBL" id="ABE29473.1"/>
    </source>
</evidence>
<organism evidence="1 2">
    <name type="scientific">Paraburkholderia xenovorans (strain LB400)</name>
    <dbReference type="NCBI Taxonomy" id="266265"/>
    <lineage>
        <taxon>Bacteria</taxon>
        <taxon>Pseudomonadati</taxon>
        <taxon>Pseudomonadota</taxon>
        <taxon>Betaproteobacteria</taxon>
        <taxon>Burkholderiales</taxon>
        <taxon>Burkholderiaceae</taxon>
        <taxon>Paraburkholderia</taxon>
    </lineage>
</organism>
<gene>
    <name evidence="1" type="ORF">Bxe_A3512</name>
</gene>
<proteinExistence type="predicted"/>
<reference evidence="1 2" key="1">
    <citation type="journal article" date="2006" name="Proc. Natl. Acad. Sci. U.S.A.">
        <title>Burkholderia xenovorans LB400 harbors a multi-replicon, 9.73-Mbp genome shaped for versatility.</title>
        <authorList>
            <person name="Chain P.S."/>
            <person name="Denef V.J."/>
            <person name="Konstantinidis K.T."/>
            <person name="Vergez L.M."/>
            <person name="Agullo L."/>
            <person name="Reyes V.L."/>
            <person name="Hauser L."/>
            <person name="Cordova M."/>
            <person name="Gomez L."/>
            <person name="Gonzalez M."/>
            <person name="Land M."/>
            <person name="Lao V."/>
            <person name="Larimer F."/>
            <person name="LiPuma J.J."/>
            <person name="Mahenthiralingam E."/>
            <person name="Malfatti S.A."/>
            <person name="Marx C.J."/>
            <person name="Parnell J.J."/>
            <person name="Ramette A."/>
            <person name="Richardson P."/>
            <person name="Seeger M."/>
            <person name="Smith D."/>
            <person name="Spilker T."/>
            <person name="Sul W.J."/>
            <person name="Tsoi T.V."/>
            <person name="Ulrich L.E."/>
            <person name="Zhulin I.B."/>
            <person name="Tiedje J.M."/>
        </authorList>
    </citation>
    <scope>NUCLEOTIDE SEQUENCE [LARGE SCALE GENOMIC DNA]</scope>
    <source>
        <strain evidence="1 2">LB400</strain>
    </source>
</reference>